<dbReference type="GO" id="GO:0003964">
    <property type="term" value="F:RNA-directed DNA polymerase activity"/>
    <property type="evidence" value="ECO:0007669"/>
    <property type="project" value="UniProtKB-KW"/>
</dbReference>
<evidence type="ECO:0000313" key="12">
    <source>
        <dbReference type="Proteomes" id="UP000791440"/>
    </source>
</evidence>
<evidence type="ECO:0000256" key="7">
    <source>
        <dbReference type="ARBA" id="ARBA00022918"/>
    </source>
</evidence>
<evidence type="ECO:0000256" key="3">
    <source>
        <dbReference type="ARBA" id="ARBA00022695"/>
    </source>
</evidence>
<evidence type="ECO:0000259" key="10">
    <source>
        <dbReference type="PROSITE" id="PS50994"/>
    </source>
</evidence>
<evidence type="ECO:0000256" key="5">
    <source>
        <dbReference type="ARBA" id="ARBA00022759"/>
    </source>
</evidence>
<dbReference type="PROSITE" id="PS50878">
    <property type="entry name" value="RT_POL"/>
    <property type="match status" value="1"/>
</dbReference>
<dbReference type="FunFam" id="1.10.340.70:FF:000003">
    <property type="entry name" value="Protein CBG25708"/>
    <property type="match status" value="1"/>
</dbReference>
<keyword evidence="6" id="KW-0378">Hydrolase</keyword>
<dbReference type="PANTHER" id="PTHR37984:SF5">
    <property type="entry name" value="PROTEIN NYNRIN-LIKE"/>
    <property type="match status" value="1"/>
</dbReference>
<dbReference type="Pfam" id="PF00665">
    <property type="entry name" value="rve"/>
    <property type="match status" value="1"/>
</dbReference>
<sequence>MLKSSNINLSFYDGSILKPLGYIETEVQYQNVKKKLDLYVFKHGTTNLLGRQWLAELEIAIPKFNIYSISKERCNKINIINNIISRHKSLFDGTLGRYSGGPVQLCVRPGAQPVFSRARPVPYAMRTRVDAELDAMLRAGVIEPVERSDWASPLVIARKSDGGIRLCADYKVTLNPVLMIDRYPVPRIDDLLSDLSGNMWFTKLDLSQAYNQLELDARSRDYTVINTHRGLFKYKRLVYGLSSSPGIFQRIMINLFKNEPDVLIFYDDILIKSKDLESHLRTIDKVFEILGVNGLKIKRSKCDFLSNEIQYLGFIIGWDGVKVNSEKIKPIISMPHPNNVTELKSFLGMVNYYGKFVKNMSTFLSPLYDLLKKGQQFKWGSKHNVAFKQIKKLLCSTDVLAHYDMSLETILTCDASAHGLGAVLAQRTRDNHEQVVAYASRVLTPAEKHYSQIHKEALAIIFAVDKFNQYLYGRKFTLRTDHKPLVSIFSPNTSIPCTAASRLQRWAIKLSAYDFNIEYVKTDQNTADVLSRLIKTHKEEAVNEDELPEQTYLHFATEALLLDYKLIKKETLSDPVLSRIMSFIQDGWPNNVDIKEFKPYFNRKNELYVELGCILWGHRLVIPFACRNRVLKELHDSHMGLVKTKALARSYVWWPGIDEAIETECRSCTICVAVADAPPQQTAHSWPWPSRPWSRLHIDFLGPIAGLTYLVVVDSCSKWIEAINMKSTTSQAVIVVLRDIWSRFGIPRQLVSDNGTSFSSEEFKTFLKKNGVEQIFSAPYHPASNGAAENAVKICKRVIKKALKQNLNVDVALCRFLLTYRNTEHYTTGESPAKILQGRNLRMRLDALKPDRMALVQKRQARSEEAAGGAHRQFATGEKVWFRDYRGPDKWVAGQVIRELGNSDYSVRSSLGTEVHRHVDQLKQRYELLDKTDNAYKQSRSSLTFPLLPTKGNDNQNKTSQLLGSPKATAEFDSCKKSAECTEQTQILRDDATPVPVPQAPDIQIHNEVSVSERRYPLRNRKPVQRYGIEQLD</sequence>
<dbReference type="GO" id="GO:0016787">
    <property type="term" value="F:hydrolase activity"/>
    <property type="evidence" value="ECO:0007669"/>
    <property type="project" value="UniProtKB-KW"/>
</dbReference>
<evidence type="ECO:0000256" key="8">
    <source>
        <dbReference type="SAM" id="MobiDB-lite"/>
    </source>
</evidence>
<evidence type="ECO:0000259" key="9">
    <source>
        <dbReference type="PROSITE" id="PS50878"/>
    </source>
</evidence>
<organism evidence="11 12">
    <name type="scientific">Manduca sexta</name>
    <name type="common">Tobacco hawkmoth</name>
    <name type="synonym">Tobacco hornworm</name>
    <dbReference type="NCBI Taxonomy" id="7130"/>
    <lineage>
        <taxon>Eukaryota</taxon>
        <taxon>Metazoa</taxon>
        <taxon>Ecdysozoa</taxon>
        <taxon>Arthropoda</taxon>
        <taxon>Hexapoda</taxon>
        <taxon>Insecta</taxon>
        <taxon>Pterygota</taxon>
        <taxon>Neoptera</taxon>
        <taxon>Endopterygota</taxon>
        <taxon>Lepidoptera</taxon>
        <taxon>Glossata</taxon>
        <taxon>Ditrysia</taxon>
        <taxon>Bombycoidea</taxon>
        <taxon>Sphingidae</taxon>
        <taxon>Sphinginae</taxon>
        <taxon>Sphingini</taxon>
        <taxon>Manduca</taxon>
    </lineage>
</organism>
<dbReference type="EMBL" id="JH668399">
    <property type="protein sequence ID" value="KAG6451048.1"/>
    <property type="molecule type" value="Genomic_DNA"/>
</dbReference>
<keyword evidence="2" id="KW-0808">Transferase</keyword>
<keyword evidence="12" id="KW-1185">Reference proteome</keyword>
<name>A0A921Z466_MANSE</name>
<gene>
    <name evidence="11" type="ORF">O3G_MSEX006918</name>
</gene>
<evidence type="ECO:0000256" key="2">
    <source>
        <dbReference type="ARBA" id="ARBA00022679"/>
    </source>
</evidence>
<dbReference type="InterPro" id="IPR050951">
    <property type="entry name" value="Retrovirus_Pol_polyprotein"/>
</dbReference>
<dbReference type="Pfam" id="PF17917">
    <property type="entry name" value="RT_RNaseH"/>
    <property type="match status" value="1"/>
</dbReference>
<evidence type="ECO:0000313" key="11">
    <source>
        <dbReference type="EMBL" id="KAG6451048.1"/>
    </source>
</evidence>
<dbReference type="PROSITE" id="PS50994">
    <property type="entry name" value="INTEGRASE"/>
    <property type="match status" value="1"/>
</dbReference>
<dbReference type="EC" id="2.7.7.49" evidence="1"/>
<reference evidence="11" key="2">
    <citation type="submission" date="2020-12" db="EMBL/GenBank/DDBJ databases">
        <authorList>
            <person name="Kanost M."/>
        </authorList>
    </citation>
    <scope>NUCLEOTIDE SEQUENCE</scope>
</reference>
<dbReference type="InterPro" id="IPR041588">
    <property type="entry name" value="Integrase_H2C2"/>
</dbReference>
<dbReference type="PANTHER" id="PTHR37984">
    <property type="entry name" value="PROTEIN CBG26694"/>
    <property type="match status" value="1"/>
</dbReference>
<evidence type="ECO:0000256" key="1">
    <source>
        <dbReference type="ARBA" id="ARBA00012493"/>
    </source>
</evidence>
<dbReference type="InterPro" id="IPR001584">
    <property type="entry name" value="Integrase_cat-core"/>
</dbReference>
<dbReference type="CDD" id="cd09274">
    <property type="entry name" value="RNase_HI_RT_Ty3"/>
    <property type="match status" value="1"/>
</dbReference>
<keyword evidence="7" id="KW-0695">RNA-directed DNA polymerase</keyword>
<dbReference type="FunFam" id="3.10.20.370:FF:000001">
    <property type="entry name" value="Retrovirus-related Pol polyprotein from transposon 17.6-like protein"/>
    <property type="match status" value="1"/>
</dbReference>
<dbReference type="InterPro" id="IPR041373">
    <property type="entry name" value="RT_RNaseH"/>
</dbReference>
<keyword evidence="3" id="KW-0548">Nucleotidyltransferase</keyword>
<dbReference type="Pfam" id="PF00078">
    <property type="entry name" value="RVT_1"/>
    <property type="match status" value="1"/>
</dbReference>
<keyword evidence="4" id="KW-0540">Nuclease</keyword>
<dbReference type="GO" id="GO:0004519">
    <property type="term" value="F:endonuclease activity"/>
    <property type="evidence" value="ECO:0007669"/>
    <property type="project" value="UniProtKB-KW"/>
</dbReference>
<dbReference type="Pfam" id="PF17921">
    <property type="entry name" value="Integrase_H2C2"/>
    <property type="match status" value="1"/>
</dbReference>
<feature type="region of interest" description="Disordered" evidence="8">
    <location>
        <begin position="940"/>
        <end position="966"/>
    </location>
</feature>
<dbReference type="InterPro" id="IPR000477">
    <property type="entry name" value="RT_dom"/>
</dbReference>
<dbReference type="Proteomes" id="UP000791440">
    <property type="component" value="Unassembled WGS sequence"/>
</dbReference>
<dbReference type="AlphaFoldDB" id="A0A921Z466"/>
<feature type="compositionally biased region" description="Polar residues" evidence="8">
    <location>
        <begin position="952"/>
        <end position="963"/>
    </location>
</feature>
<dbReference type="GO" id="GO:0015074">
    <property type="term" value="P:DNA integration"/>
    <property type="evidence" value="ECO:0007669"/>
    <property type="project" value="InterPro"/>
</dbReference>
<feature type="domain" description="Reverse transcriptase" evidence="9">
    <location>
        <begin position="138"/>
        <end position="316"/>
    </location>
</feature>
<dbReference type="FunFam" id="3.30.420.10:FF:000063">
    <property type="entry name" value="Retrovirus-related Pol polyprotein from transposon 297-like Protein"/>
    <property type="match status" value="1"/>
</dbReference>
<proteinExistence type="predicted"/>
<evidence type="ECO:0000256" key="6">
    <source>
        <dbReference type="ARBA" id="ARBA00022801"/>
    </source>
</evidence>
<keyword evidence="5" id="KW-0255">Endonuclease</keyword>
<dbReference type="FunFam" id="3.30.70.270:FF:000020">
    <property type="entry name" value="Transposon Tf2-6 polyprotein-like Protein"/>
    <property type="match status" value="1"/>
</dbReference>
<feature type="domain" description="Integrase catalytic" evidence="10">
    <location>
        <begin position="688"/>
        <end position="840"/>
    </location>
</feature>
<dbReference type="CDD" id="cd01647">
    <property type="entry name" value="RT_LTR"/>
    <property type="match status" value="1"/>
</dbReference>
<comment type="caution">
    <text evidence="11">The sequence shown here is derived from an EMBL/GenBank/DDBJ whole genome shotgun (WGS) entry which is preliminary data.</text>
</comment>
<reference evidence="11" key="1">
    <citation type="journal article" date="2016" name="Insect Biochem. Mol. Biol.">
        <title>Multifaceted biological insights from a draft genome sequence of the tobacco hornworm moth, Manduca sexta.</title>
        <authorList>
            <person name="Kanost M.R."/>
            <person name="Arrese E.L."/>
            <person name="Cao X."/>
            <person name="Chen Y.R."/>
            <person name="Chellapilla S."/>
            <person name="Goldsmith M.R."/>
            <person name="Grosse-Wilde E."/>
            <person name="Heckel D.G."/>
            <person name="Herndon N."/>
            <person name="Jiang H."/>
            <person name="Papanicolaou A."/>
            <person name="Qu J."/>
            <person name="Soulages J.L."/>
            <person name="Vogel H."/>
            <person name="Walters J."/>
            <person name="Waterhouse R.M."/>
            <person name="Ahn S.J."/>
            <person name="Almeida F.C."/>
            <person name="An C."/>
            <person name="Aqrawi P."/>
            <person name="Bretschneider A."/>
            <person name="Bryant W.B."/>
            <person name="Bucks S."/>
            <person name="Chao H."/>
            <person name="Chevignon G."/>
            <person name="Christen J.M."/>
            <person name="Clarke D.F."/>
            <person name="Dittmer N.T."/>
            <person name="Ferguson L.C.F."/>
            <person name="Garavelou S."/>
            <person name="Gordon K.H.J."/>
            <person name="Gunaratna R.T."/>
            <person name="Han Y."/>
            <person name="Hauser F."/>
            <person name="He Y."/>
            <person name="Heidel-Fischer H."/>
            <person name="Hirsh A."/>
            <person name="Hu Y."/>
            <person name="Jiang H."/>
            <person name="Kalra D."/>
            <person name="Klinner C."/>
            <person name="Konig C."/>
            <person name="Kovar C."/>
            <person name="Kroll A.R."/>
            <person name="Kuwar S.S."/>
            <person name="Lee S.L."/>
            <person name="Lehman R."/>
            <person name="Li K."/>
            <person name="Li Z."/>
            <person name="Liang H."/>
            <person name="Lovelace S."/>
            <person name="Lu Z."/>
            <person name="Mansfield J.H."/>
            <person name="McCulloch K.J."/>
            <person name="Mathew T."/>
            <person name="Morton B."/>
            <person name="Muzny D.M."/>
            <person name="Neunemann D."/>
            <person name="Ongeri F."/>
            <person name="Pauchet Y."/>
            <person name="Pu L.L."/>
            <person name="Pyrousis I."/>
            <person name="Rao X.J."/>
            <person name="Redding A."/>
            <person name="Roesel C."/>
            <person name="Sanchez-Gracia A."/>
            <person name="Schaack S."/>
            <person name="Shukla A."/>
            <person name="Tetreau G."/>
            <person name="Wang Y."/>
            <person name="Xiong G.H."/>
            <person name="Traut W."/>
            <person name="Walsh T.K."/>
            <person name="Worley K.C."/>
            <person name="Wu D."/>
            <person name="Wu W."/>
            <person name="Wu Y.Q."/>
            <person name="Zhang X."/>
            <person name="Zou Z."/>
            <person name="Zucker H."/>
            <person name="Briscoe A.D."/>
            <person name="Burmester T."/>
            <person name="Clem R.J."/>
            <person name="Feyereisen R."/>
            <person name="Grimmelikhuijzen C.J.P."/>
            <person name="Hamodrakas S.J."/>
            <person name="Hansson B.S."/>
            <person name="Huguet E."/>
            <person name="Jermiin L.S."/>
            <person name="Lan Q."/>
            <person name="Lehman H.K."/>
            <person name="Lorenzen M."/>
            <person name="Merzendorfer H."/>
            <person name="Michalopoulos I."/>
            <person name="Morton D.B."/>
            <person name="Muthukrishnan S."/>
            <person name="Oakeshott J.G."/>
            <person name="Palmer W."/>
            <person name="Park Y."/>
            <person name="Passarelli A.L."/>
            <person name="Rozas J."/>
            <person name="Schwartz L.M."/>
            <person name="Smith W."/>
            <person name="Southgate A."/>
            <person name="Vilcinskas A."/>
            <person name="Vogt R."/>
            <person name="Wang P."/>
            <person name="Werren J."/>
            <person name="Yu X.Q."/>
            <person name="Zhou J.J."/>
            <person name="Brown S.J."/>
            <person name="Scherer S.E."/>
            <person name="Richards S."/>
            <person name="Blissard G.W."/>
        </authorList>
    </citation>
    <scope>NUCLEOTIDE SEQUENCE</scope>
</reference>
<evidence type="ECO:0000256" key="4">
    <source>
        <dbReference type="ARBA" id="ARBA00022722"/>
    </source>
</evidence>
<protein>
    <recommendedName>
        <fullName evidence="1">RNA-directed DNA polymerase</fullName>
        <ecNumber evidence="1">2.7.7.49</ecNumber>
    </recommendedName>
</protein>
<accession>A0A921Z466</accession>